<dbReference type="InterPro" id="IPR005184">
    <property type="entry name" value="DUF306_Meta_HslJ"/>
</dbReference>
<protein>
    <recommendedName>
        <fullName evidence="1">DUF306 domain-containing protein</fullName>
    </recommendedName>
</protein>
<accession>A0A918Q7K6</accession>
<dbReference type="AlphaFoldDB" id="A0A918Q7K6"/>
<reference evidence="2" key="1">
    <citation type="journal article" date="2014" name="Int. J. Syst. Evol. Microbiol.">
        <title>Complete genome sequence of Corynebacterium casei LMG S-19264T (=DSM 44701T), isolated from a smear-ripened cheese.</title>
        <authorList>
            <consortium name="US DOE Joint Genome Institute (JGI-PGF)"/>
            <person name="Walter F."/>
            <person name="Albersmeier A."/>
            <person name="Kalinowski J."/>
            <person name="Ruckert C."/>
        </authorList>
    </citation>
    <scope>NUCLEOTIDE SEQUENCE</scope>
    <source>
        <strain evidence="2">KCTC 12368</strain>
    </source>
</reference>
<sequence>MIVFGLFSCGGPTDIGKYEWSVREINGAPATQEQLAKLSLKFEAESKVTGQAPCDEFRGKAVYNKDKVKFTTLYTDQNSCDQGALQSAYLSSLENSATYTTTANRMVFFDKDGNITVEFEQKK</sequence>
<dbReference type="EMBL" id="BMWX01000005">
    <property type="protein sequence ID" value="GGZ35117.1"/>
    <property type="molecule type" value="Genomic_DNA"/>
</dbReference>
<reference evidence="2" key="2">
    <citation type="submission" date="2020-09" db="EMBL/GenBank/DDBJ databases">
        <authorList>
            <person name="Sun Q."/>
            <person name="Kim S."/>
        </authorList>
    </citation>
    <scope>NUCLEOTIDE SEQUENCE</scope>
    <source>
        <strain evidence="2">KCTC 12368</strain>
    </source>
</reference>
<dbReference type="Proteomes" id="UP000619457">
    <property type="component" value="Unassembled WGS sequence"/>
</dbReference>
<organism evidence="2 3">
    <name type="scientific">Echinicola pacifica</name>
    <dbReference type="NCBI Taxonomy" id="346377"/>
    <lineage>
        <taxon>Bacteria</taxon>
        <taxon>Pseudomonadati</taxon>
        <taxon>Bacteroidota</taxon>
        <taxon>Cytophagia</taxon>
        <taxon>Cytophagales</taxon>
        <taxon>Cyclobacteriaceae</taxon>
        <taxon>Echinicola</taxon>
    </lineage>
</organism>
<dbReference type="InterPro" id="IPR038670">
    <property type="entry name" value="HslJ-like_sf"/>
</dbReference>
<dbReference type="Pfam" id="PF03724">
    <property type="entry name" value="META"/>
    <property type="match status" value="1"/>
</dbReference>
<proteinExistence type="predicted"/>
<keyword evidence="3" id="KW-1185">Reference proteome</keyword>
<evidence type="ECO:0000259" key="1">
    <source>
        <dbReference type="Pfam" id="PF03724"/>
    </source>
</evidence>
<feature type="domain" description="DUF306" evidence="1">
    <location>
        <begin position="17"/>
        <end position="119"/>
    </location>
</feature>
<comment type="caution">
    <text evidence="2">The sequence shown here is derived from an EMBL/GenBank/DDBJ whole genome shotgun (WGS) entry which is preliminary data.</text>
</comment>
<evidence type="ECO:0000313" key="3">
    <source>
        <dbReference type="Proteomes" id="UP000619457"/>
    </source>
</evidence>
<name>A0A918Q7K6_9BACT</name>
<evidence type="ECO:0000313" key="2">
    <source>
        <dbReference type="EMBL" id="GGZ35117.1"/>
    </source>
</evidence>
<dbReference type="Gene3D" id="2.40.128.270">
    <property type="match status" value="1"/>
</dbReference>
<gene>
    <name evidence="2" type="ORF">GCM10007049_30680</name>
</gene>